<organism evidence="2 3">
    <name type="scientific">Aspergillus mulundensis</name>
    <dbReference type="NCBI Taxonomy" id="1810919"/>
    <lineage>
        <taxon>Eukaryota</taxon>
        <taxon>Fungi</taxon>
        <taxon>Dikarya</taxon>
        <taxon>Ascomycota</taxon>
        <taxon>Pezizomycotina</taxon>
        <taxon>Eurotiomycetes</taxon>
        <taxon>Eurotiomycetidae</taxon>
        <taxon>Eurotiales</taxon>
        <taxon>Aspergillaceae</taxon>
        <taxon>Aspergillus</taxon>
        <taxon>Aspergillus subgen. Nidulantes</taxon>
    </lineage>
</organism>
<dbReference type="AlphaFoldDB" id="A0A3D8RL29"/>
<gene>
    <name evidence="2" type="ORF">DSM5745_07276</name>
</gene>
<protein>
    <submittedName>
        <fullName evidence="2">Uncharacterized protein</fullName>
    </submittedName>
</protein>
<dbReference type="STRING" id="1810919.A0A3D8RL29"/>
<comment type="caution">
    <text evidence="2">The sequence shown here is derived from an EMBL/GenBank/DDBJ whole genome shotgun (WGS) entry which is preliminary data.</text>
</comment>
<dbReference type="GeneID" id="38117646"/>
<keyword evidence="3" id="KW-1185">Reference proteome</keyword>
<dbReference type="EMBL" id="PVWQ01000008">
    <property type="protein sequence ID" value="RDW74614.1"/>
    <property type="molecule type" value="Genomic_DNA"/>
</dbReference>
<feature type="region of interest" description="Disordered" evidence="1">
    <location>
        <begin position="80"/>
        <end position="100"/>
    </location>
</feature>
<reference evidence="2 3" key="1">
    <citation type="journal article" date="2018" name="IMA Fungus">
        <title>IMA Genome-F 9: Draft genome sequence of Annulohypoxylon stygium, Aspergillus mulundensis, Berkeleyomyces basicola (syn. Thielaviopsis basicola), Ceratocystis smalleyi, two Cercospora beticola strains, Coleophoma cylindrospora, Fusarium fracticaudum, Phialophora cf. hyalina, and Morchella septimelata.</title>
        <authorList>
            <person name="Wingfield B.D."/>
            <person name="Bills G.F."/>
            <person name="Dong Y."/>
            <person name="Huang W."/>
            <person name="Nel W.J."/>
            <person name="Swalarsk-Parry B.S."/>
            <person name="Vaghefi N."/>
            <person name="Wilken P.M."/>
            <person name="An Z."/>
            <person name="de Beer Z.W."/>
            <person name="De Vos L."/>
            <person name="Chen L."/>
            <person name="Duong T.A."/>
            <person name="Gao Y."/>
            <person name="Hammerbacher A."/>
            <person name="Kikkert J.R."/>
            <person name="Li Y."/>
            <person name="Li H."/>
            <person name="Li K."/>
            <person name="Li Q."/>
            <person name="Liu X."/>
            <person name="Ma X."/>
            <person name="Naidoo K."/>
            <person name="Pethybridge S.J."/>
            <person name="Sun J."/>
            <person name="Steenkamp E.T."/>
            <person name="van der Nest M.A."/>
            <person name="van Wyk S."/>
            <person name="Wingfield M.J."/>
            <person name="Xiong C."/>
            <person name="Yue Q."/>
            <person name="Zhang X."/>
        </authorList>
    </citation>
    <scope>NUCLEOTIDE SEQUENCE [LARGE SCALE GENOMIC DNA]</scope>
    <source>
        <strain evidence="2 3">DSM 5745</strain>
    </source>
</reference>
<dbReference type="OrthoDB" id="5330139at2759"/>
<proteinExistence type="predicted"/>
<name>A0A3D8RL29_9EURO</name>
<dbReference type="RefSeq" id="XP_026602382.1">
    <property type="nucleotide sequence ID" value="XM_026749292.1"/>
</dbReference>
<accession>A0A3D8RL29</accession>
<evidence type="ECO:0000313" key="3">
    <source>
        <dbReference type="Proteomes" id="UP000256690"/>
    </source>
</evidence>
<evidence type="ECO:0000313" key="2">
    <source>
        <dbReference type="EMBL" id="RDW74614.1"/>
    </source>
</evidence>
<dbReference type="Proteomes" id="UP000256690">
    <property type="component" value="Unassembled WGS sequence"/>
</dbReference>
<evidence type="ECO:0000256" key="1">
    <source>
        <dbReference type="SAM" id="MobiDB-lite"/>
    </source>
</evidence>
<sequence length="100" mass="10747">MFRTALRPFASSPCHRTRSAAAYTARYFHQVTAEFINYDTSGKLVSKKVSAMMGDQGAAYIMADPVIGFAFRAASPFASPSASAASTEYRGVTNVKEPAL</sequence>